<dbReference type="GO" id="GO:0045271">
    <property type="term" value="C:respiratory chain complex I"/>
    <property type="evidence" value="ECO:0007669"/>
    <property type="project" value="InterPro"/>
</dbReference>
<keyword evidence="2" id="KW-0999">Mitochondrion inner membrane</keyword>
<comment type="function">
    <text evidence="2">Accessory subunit of the mitochondrial membrane respiratory chain NADH dehydrogenase (Complex I), that is believed not to be involved in catalysis. Complex I functions in the transfer of electrons from NADH to the respiratory chain. The immediate electron acceptor for the enzyme is believed to be ubiquinone.</text>
</comment>
<protein>
    <recommendedName>
        <fullName evidence="2">NADH dehydrogenase [ubiquinone] 1 alpha subcomplex subunit</fullName>
    </recommendedName>
</protein>
<accession>A0AAN6SS05</accession>
<keyword evidence="2" id="KW-0472">Membrane</keyword>
<reference evidence="5" key="1">
    <citation type="journal article" date="2023" name="Mol. Phylogenet. Evol.">
        <title>Genome-scale phylogeny and comparative genomics of the fungal order Sordariales.</title>
        <authorList>
            <person name="Hensen N."/>
            <person name="Bonometti L."/>
            <person name="Westerberg I."/>
            <person name="Brannstrom I.O."/>
            <person name="Guillou S."/>
            <person name="Cros-Aarteil S."/>
            <person name="Calhoun S."/>
            <person name="Haridas S."/>
            <person name="Kuo A."/>
            <person name="Mondo S."/>
            <person name="Pangilinan J."/>
            <person name="Riley R."/>
            <person name="LaButti K."/>
            <person name="Andreopoulos B."/>
            <person name="Lipzen A."/>
            <person name="Chen C."/>
            <person name="Yan M."/>
            <person name="Daum C."/>
            <person name="Ng V."/>
            <person name="Clum A."/>
            <person name="Steindorff A."/>
            <person name="Ohm R.A."/>
            <person name="Martin F."/>
            <person name="Silar P."/>
            <person name="Natvig D.O."/>
            <person name="Lalanne C."/>
            <person name="Gautier V."/>
            <person name="Ament-Velasquez S.L."/>
            <person name="Kruys A."/>
            <person name="Hutchinson M.I."/>
            <person name="Powell A.J."/>
            <person name="Barry K."/>
            <person name="Miller A.N."/>
            <person name="Grigoriev I.V."/>
            <person name="Debuchy R."/>
            <person name="Gladieux P."/>
            <person name="Hiltunen Thoren M."/>
            <person name="Johannesson H."/>
        </authorList>
    </citation>
    <scope>NUCLEOTIDE SEQUENCE [LARGE SCALE GENOMIC DNA]</scope>
    <source>
        <strain evidence="5">CBS 284.82</strain>
    </source>
</reference>
<keyword evidence="2" id="KW-0249">Electron transport</keyword>
<dbReference type="EMBL" id="MU854387">
    <property type="protein sequence ID" value="KAK4039981.1"/>
    <property type="molecule type" value="Genomic_DNA"/>
</dbReference>
<keyword evidence="5" id="KW-1185">Reference proteome</keyword>
<comment type="subcellular location">
    <subcellularLocation>
        <location evidence="2">Mitochondrion inner membrane</location>
        <topology evidence="2">Peripheral membrane protein</topology>
        <orientation evidence="2">Matrix side</orientation>
    </subcellularLocation>
</comment>
<dbReference type="Proteomes" id="UP001303115">
    <property type="component" value="Unassembled WGS sequence"/>
</dbReference>
<evidence type="ECO:0000313" key="4">
    <source>
        <dbReference type="EMBL" id="KAK4039981.1"/>
    </source>
</evidence>
<keyword evidence="2" id="KW-0679">Respiratory chain</keyword>
<evidence type="ECO:0000256" key="1">
    <source>
        <dbReference type="ARBA" id="ARBA00007355"/>
    </source>
</evidence>
<evidence type="ECO:0000313" key="5">
    <source>
        <dbReference type="Proteomes" id="UP001303115"/>
    </source>
</evidence>
<feature type="compositionally biased region" description="Basic and acidic residues" evidence="3">
    <location>
        <begin position="180"/>
        <end position="231"/>
    </location>
</feature>
<evidence type="ECO:0000256" key="2">
    <source>
        <dbReference type="RuleBase" id="RU363103"/>
    </source>
</evidence>
<keyword evidence="2" id="KW-0813">Transport</keyword>
<comment type="similarity">
    <text evidence="1 2">Belongs to the complex I NDUFA12 subunit family.</text>
</comment>
<dbReference type="GO" id="GO:0005743">
    <property type="term" value="C:mitochondrial inner membrane"/>
    <property type="evidence" value="ECO:0007669"/>
    <property type="project" value="UniProtKB-SubCell"/>
</dbReference>
<dbReference type="InterPro" id="IPR007763">
    <property type="entry name" value="NDUFA12"/>
</dbReference>
<evidence type="ECO:0000256" key="3">
    <source>
        <dbReference type="SAM" id="MobiDB-lite"/>
    </source>
</evidence>
<feature type="region of interest" description="Disordered" evidence="3">
    <location>
        <begin position="143"/>
        <end position="249"/>
    </location>
</feature>
<dbReference type="PANTHER" id="PTHR12910:SF12">
    <property type="entry name" value="NADH DEHYDROGENASE [UBIQUINONE] 1 ALPHA SUBCOMPLEX SUBUNIT 12"/>
    <property type="match status" value="1"/>
</dbReference>
<dbReference type="PANTHER" id="PTHR12910">
    <property type="entry name" value="NADH-UBIQUINONE OXIDOREDUCTASE SUBUNIT B17.2"/>
    <property type="match status" value="1"/>
</dbReference>
<dbReference type="Pfam" id="PF05071">
    <property type="entry name" value="NDUFA12"/>
    <property type="match status" value="1"/>
</dbReference>
<gene>
    <name evidence="4" type="ORF">C8A01DRAFT_16108</name>
</gene>
<name>A0AAN6SS05_9PEZI</name>
<keyword evidence="2" id="KW-0496">Mitochondrion</keyword>
<sequence length="249" mass="28094">MSQTPISPMLRAWYKWKTLRLPWRRQFLIGLDLNGNTYWEFLDPGSRLPPSNPSHPLTSPVRWRRIVRYPGNTHPSAVLVPPAWHQWLRHTRADPPSLAEQRAEVARQARIKVLAAEADARWEAKPRVMEDVSPAGGKKKVLGVRQPAFETERHVGPGSKVTAEKRAEAGETSGTGPVTDEVKLGDSEVVNQREETWKQMKKEAEGEGGKEREAGKKTEKGPDPWRQDRGGPSESWQPKAWEPAARGKK</sequence>
<dbReference type="AlphaFoldDB" id="A0AAN6SS05"/>
<proteinExistence type="inferred from homology"/>
<organism evidence="4 5">
    <name type="scientific">Parachaetomium inaequale</name>
    <dbReference type="NCBI Taxonomy" id="2588326"/>
    <lineage>
        <taxon>Eukaryota</taxon>
        <taxon>Fungi</taxon>
        <taxon>Dikarya</taxon>
        <taxon>Ascomycota</taxon>
        <taxon>Pezizomycotina</taxon>
        <taxon>Sordariomycetes</taxon>
        <taxon>Sordariomycetidae</taxon>
        <taxon>Sordariales</taxon>
        <taxon>Chaetomiaceae</taxon>
        <taxon>Parachaetomium</taxon>
    </lineage>
</organism>
<comment type="caution">
    <text evidence="4">The sequence shown here is derived from an EMBL/GenBank/DDBJ whole genome shotgun (WGS) entry which is preliminary data.</text>
</comment>